<evidence type="ECO:0000259" key="1">
    <source>
        <dbReference type="Pfam" id="PF04149"/>
    </source>
</evidence>
<dbReference type="Proteomes" id="UP000033699">
    <property type="component" value="Unassembled WGS sequence"/>
</dbReference>
<sequence>MHSSVWQKSSFSSSSDECVEVRTVAGLVELRESDCSEAIVRTAPAKFAGFLLGAKAGEFDHHAT</sequence>
<comment type="caution">
    <text evidence="2">The sequence shown here is derived from an EMBL/GenBank/DDBJ whole genome shotgun (WGS) entry which is preliminary data.</text>
</comment>
<dbReference type="OrthoDB" id="3402668at2"/>
<reference evidence="2 3" key="1">
    <citation type="submission" date="2015-02" db="EMBL/GenBank/DDBJ databases">
        <authorList>
            <person name="Ju K.-S."/>
            <person name="Doroghazi J.R."/>
            <person name="Metcalf W."/>
        </authorList>
    </citation>
    <scope>NUCLEOTIDE SEQUENCE [LARGE SCALE GENOMIC DNA]</scope>
    <source>
        <strain evidence="2 3">ATCC 31215</strain>
    </source>
</reference>
<dbReference type="EMBL" id="JZKH01000060">
    <property type="protein sequence ID" value="KJS59744.1"/>
    <property type="molecule type" value="Genomic_DNA"/>
</dbReference>
<accession>A0A0F2T943</accession>
<dbReference type="RefSeq" id="WP_045700639.1">
    <property type="nucleotide sequence ID" value="NZ_JZKH01000060.1"/>
</dbReference>
<protein>
    <recommendedName>
        <fullName evidence="1">DUF397 domain-containing protein</fullName>
    </recommendedName>
</protein>
<name>A0A0F2T943_STRR3</name>
<dbReference type="PATRIC" id="fig|359131.3.peg.6125"/>
<dbReference type="Pfam" id="PF04149">
    <property type="entry name" value="DUF397"/>
    <property type="match status" value="1"/>
</dbReference>
<proteinExistence type="predicted"/>
<keyword evidence="3" id="KW-1185">Reference proteome</keyword>
<dbReference type="AlphaFoldDB" id="A0A0F2T943"/>
<evidence type="ECO:0000313" key="2">
    <source>
        <dbReference type="EMBL" id="KJS59744.1"/>
    </source>
</evidence>
<organism evidence="2 3">
    <name type="scientific">Streptomyces rubellomurinus (strain ATCC 31215)</name>
    <dbReference type="NCBI Taxonomy" id="359131"/>
    <lineage>
        <taxon>Bacteria</taxon>
        <taxon>Bacillati</taxon>
        <taxon>Actinomycetota</taxon>
        <taxon>Actinomycetes</taxon>
        <taxon>Kitasatosporales</taxon>
        <taxon>Streptomycetaceae</taxon>
        <taxon>Streptomyces</taxon>
    </lineage>
</organism>
<evidence type="ECO:0000313" key="3">
    <source>
        <dbReference type="Proteomes" id="UP000033699"/>
    </source>
</evidence>
<dbReference type="InterPro" id="IPR007278">
    <property type="entry name" value="DUF397"/>
</dbReference>
<gene>
    <name evidence="2" type="ORF">VM95_25435</name>
</gene>
<feature type="domain" description="DUF397" evidence="1">
    <location>
        <begin position="5"/>
        <end position="55"/>
    </location>
</feature>